<dbReference type="EMBL" id="ML977578">
    <property type="protein sequence ID" value="KAF2002270.1"/>
    <property type="molecule type" value="Genomic_DNA"/>
</dbReference>
<reference evidence="2" key="1">
    <citation type="journal article" date="2020" name="Stud. Mycol.">
        <title>101 Dothideomycetes genomes: a test case for predicting lifestyles and emergence of pathogens.</title>
        <authorList>
            <person name="Haridas S."/>
            <person name="Albert R."/>
            <person name="Binder M."/>
            <person name="Bloem J."/>
            <person name="Labutti K."/>
            <person name="Salamov A."/>
            <person name="Andreopoulos B."/>
            <person name="Baker S."/>
            <person name="Barry K."/>
            <person name="Bills G."/>
            <person name="Bluhm B."/>
            <person name="Cannon C."/>
            <person name="Castanera R."/>
            <person name="Culley D."/>
            <person name="Daum C."/>
            <person name="Ezra D."/>
            <person name="Gonzalez J."/>
            <person name="Henrissat B."/>
            <person name="Kuo A."/>
            <person name="Liang C."/>
            <person name="Lipzen A."/>
            <person name="Lutzoni F."/>
            <person name="Magnuson J."/>
            <person name="Mondo S."/>
            <person name="Nolan M."/>
            <person name="Ohm R."/>
            <person name="Pangilinan J."/>
            <person name="Park H.-J."/>
            <person name="Ramirez L."/>
            <person name="Alfaro M."/>
            <person name="Sun H."/>
            <person name="Tritt A."/>
            <person name="Yoshinaga Y."/>
            <person name="Zwiers L.-H."/>
            <person name="Turgeon B."/>
            <person name="Goodwin S."/>
            <person name="Spatafora J."/>
            <person name="Crous P."/>
            <person name="Grigoriev I."/>
        </authorList>
    </citation>
    <scope>NUCLEOTIDE SEQUENCE</scope>
    <source>
        <strain evidence="2">CBS 123094</strain>
    </source>
</reference>
<feature type="domain" description="DUF6697" evidence="1">
    <location>
        <begin position="3"/>
        <end position="244"/>
    </location>
</feature>
<dbReference type="InterPro" id="IPR046520">
    <property type="entry name" value="DUF6697"/>
</dbReference>
<dbReference type="OrthoDB" id="5427977at2759"/>
<sequence length="253" mass="29389">MVTFSADFLHNQLGGITWSPGLNYIPPNSTTPSLVKNRSYYTLDAGVEPYLPKGPGEHGAKLTAFFNTNPSDIYEEAEEDSFDETPLFACATPWATEKDQRRYVYFGNYSQTRWSDKLDYDRMIECVPAHVKQYWAEELAAKGRPKWVTEALMKHFWPKPVYDGAITVPADDSDDKMMRDIKFYITELKAWEKEARLKVNLIKKEDILKAFDTADADDPPALRLWWEYLQCAGWDKNFYDMLVTLQARNKNYF</sequence>
<keyword evidence="3" id="KW-1185">Reference proteome</keyword>
<organism evidence="2 3">
    <name type="scientific">Amniculicola lignicola CBS 123094</name>
    <dbReference type="NCBI Taxonomy" id="1392246"/>
    <lineage>
        <taxon>Eukaryota</taxon>
        <taxon>Fungi</taxon>
        <taxon>Dikarya</taxon>
        <taxon>Ascomycota</taxon>
        <taxon>Pezizomycotina</taxon>
        <taxon>Dothideomycetes</taxon>
        <taxon>Pleosporomycetidae</taxon>
        <taxon>Pleosporales</taxon>
        <taxon>Amniculicolaceae</taxon>
        <taxon>Amniculicola</taxon>
    </lineage>
</organism>
<dbReference type="Pfam" id="PF20411">
    <property type="entry name" value="DUF6697"/>
    <property type="match status" value="1"/>
</dbReference>
<accession>A0A6A5WK40</accession>
<dbReference type="AlphaFoldDB" id="A0A6A5WK40"/>
<evidence type="ECO:0000259" key="1">
    <source>
        <dbReference type="Pfam" id="PF20411"/>
    </source>
</evidence>
<name>A0A6A5WK40_9PLEO</name>
<gene>
    <name evidence="2" type="ORF">P154DRAFT_431291</name>
</gene>
<evidence type="ECO:0000313" key="3">
    <source>
        <dbReference type="Proteomes" id="UP000799779"/>
    </source>
</evidence>
<evidence type="ECO:0000313" key="2">
    <source>
        <dbReference type="EMBL" id="KAF2002270.1"/>
    </source>
</evidence>
<protein>
    <recommendedName>
        <fullName evidence="1">DUF6697 domain-containing protein</fullName>
    </recommendedName>
</protein>
<proteinExistence type="predicted"/>
<dbReference type="Proteomes" id="UP000799779">
    <property type="component" value="Unassembled WGS sequence"/>
</dbReference>